<dbReference type="AlphaFoldDB" id="F6HTN5"/>
<dbReference type="Proteomes" id="UP000009183">
    <property type="component" value="Chromosome 3"/>
</dbReference>
<name>F6HTN5_VITVI</name>
<dbReference type="EMBL" id="FN596248">
    <property type="protein sequence ID" value="CCB58045.1"/>
    <property type="molecule type" value="Genomic_DNA"/>
</dbReference>
<gene>
    <name evidence="1" type="ordered locus">VIT_03s0017g01910</name>
</gene>
<evidence type="ECO:0000313" key="2">
    <source>
        <dbReference type="Proteomes" id="UP000009183"/>
    </source>
</evidence>
<dbReference type="PaxDb" id="29760-VIT_03s0017g01910.t01"/>
<evidence type="ECO:0000313" key="1">
    <source>
        <dbReference type="EMBL" id="CCB58045.1"/>
    </source>
</evidence>
<reference evidence="2" key="1">
    <citation type="journal article" date="2007" name="Nature">
        <title>The grapevine genome sequence suggests ancestral hexaploidization in major angiosperm phyla.</title>
        <authorList>
            <consortium name="The French-Italian Public Consortium for Grapevine Genome Characterization."/>
            <person name="Jaillon O."/>
            <person name="Aury J.-M."/>
            <person name="Noel B."/>
            <person name="Policriti A."/>
            <person name="Clepet C."/>
            <person name="Casagrande A."/>
            <person name="Choisne N."/>
            <person name="Aubourg S."/>
            <person name="Vitulo N."/>
            <person name="Jubin C."/>
            <person name="Vezzi A."/>
            <person name="Legeai F."/>
            <person name="Hugueney P."/>
            <person name="Dasilva C."/>
            <person name="Horner D."/>
            <person name="Mica E."/>
            <person name="Jublot D."/>
            <person name="Poulain J."/>
            <person name="Bruyere C."/>
            <person name="Billault A."/>
            <person name="Segurens B."/>
            <person name="Gouyvenoux M."/>
            <person name="Ugarte E."/>
            <person name="Cattonaro F."/>
            <person name="Anthouard V."/>
            <person name="Vico V."/>
            <person name="Del Fabbro C."/>
            <person name="Alaux M."/>
            <person name="Di Gaspero G."/>
            <person name="Dumas V."/>
            <person name="Felice N."/>
            <person name="Paillard S."/>
            <person name="Juman I."/>
            <person name="Moroldo M."/>
            <person name="Scalabrin S."/>
            <person name="Canaguier A."/>
            <person name="Le Clainche I."/>
            <person name="Malacrida G."/>
            <person name="Durand E."/>
            <person name="Pesole G."/>
            <person name="Laucou V."/>
            <person name="Chatelet P."/>
            <person name="Merdinoglu D."/>
            <person name="Delledonne M."/>
            <person name="Pezzotti M."/>
            <person name="Lecharny A."/>
            <person name="Scarpelli C."/>
            <person name="Artiguenave F."/>
            <person name="Pe M.E."/>
            <person name="Valle G."/>
            <person name="Morgante M."/>
            <person name="Caboche M."/>
            <person name="Adam-Blondon A.-F."/>
            <person name="Weissenbach J."/>
            <person name="Quetier F."/>
            <person name="Wincker P."/>
        </authorList>
    </citation>
    <scope>NUCLEOTIDE SEQUENCE [LARGE SCALE GENOMIC DNA]</scope>
    <source>
        <strain evidence="2">cv. Pinot noir / PN40024</strain>
    </source>
</reference>
<sequence length="29" mass="3743">MWEFWPWTFTSLLVVFNRHSVRRWKMSSQ</sequence>
<proteinExistence type="predicted"/>
<organism evidence="1 2">
    <name type="scientific">Vitis vinifera</name>
    <name type="common">Grape</name>
    <dbReference type="NCBI Taxonomy" id="29760"/>
    <lineage>
        <taxon>Eukaryota</taxon>
        <taxon>Viridiplantae</taxon>
        <taxon>Streptophyta</taxon>
        <taxon>Embryophyta</taxon>
        <taxon>Tracheophyta</taxon>
        <taxon>Spermatophyta</taxon>
        <taxon>Magnoliopsida</taxon>
        <taxon>eudicotyledons</taxon>
        <taxon>Gunneridae</taxon>
        <taxon>Pentapetalae</taxon>
        <taxon>rosids</taxon>
        <taxon>Vitales</taxon>
        <taxon>Vitaceae</taxon>
        <taxon>Viteae</taxon>
        <taxon>Vitis</taxon>
    </lineage>
</organism>
<keyword evidence="2" id="KW-1185">Reference proteome</keyword>
<dbReference type="HOGENOM" id="CLU_3411314_0_0_1"/>
<accession>F6HTN5</accession>
<dbReference type="InParanoid" id="F6HTN5"/>
<protein>
    <submittedName>
        <fullName evidence="1">Uncharacterized protein</fullName>
    </submittedName>
</protein>